<keyword evidence="1" id="KW-1133">Transmembrane helix</keyword>
<dbReference type="InterPro" id="IPR012902">
    <property type="entry name" value="N_methyl_site"/>
</dbReference>
<dbReference type="InterPro" id="IPR014911">
    <property type="entry name" value="PilS_N"/>
</dbReference>
<organism evidence="3 4">
    <name type="scientific">Ectopseudomonas alcaliphila</name>
    <dbReference type="NCBI Taxonomy" id="101564"/>
    <lineage>
        <taxon>Bacteria</taxon>
        <taxon>Pseudomonadati</taxon>
        <taxon>Pseudomonadota</taxon>
        <taxon>Gammaproteobacteria</taxon>
        <taxon>Pseudomonadales</taxon>
        <taxon>Pseudomonadaceae</taxon>
        <taxon>Ectopseudomonas</taxon>
    </lineage>
</organism>
<feature type="transmembrane region" description="Helical" evidence="1">
    <location>
        <begin position="12"/>
        <end position="35"/>
    </location>
</feature>
<dbReference type="PROSITE" id="PS00409">
    <property type="entry name" value="PROKAR_NTER_METHYL"/>
    <property type="match status" value="1"/>
</dbReference>
<keyword evidence="1" id="KW-0812">Transmembrane</keyword>
<keyword evidence="4" id="KW-1185">Reference proteome</keyword>
<dbReference type="RefSeq" id="WP_083366103.1">
    <property type="nucleotide sequence ID" value="NZ_CBCSET010000005.1"/>
</dbReference>
<reference evidence="3 4" key="1">
    <citation type="submission" date="2023-11" db="EMBL/GenBank/DDBJ databases">
        <title>MicrobeMod: A computational toolkit for identifying prokaryotic methylation and restriction-modification with nanopore sequencing.</title>
        <authorList>
            <person name="Crits-Christoph A."/>
            <person name="Kang S.C."/>
            <person name="Lee H."/>
            <person name="Ostrov N."/>
        </authorList>
    </citation>
    <scope>NUCLEOTIDE SEQUENCE [LARGE SCALE GENOMIC DNA]</scope>
    <source>
        <strain evidence="3 4">ATCC BAA-571</strain>
    </source>
</reference>
<comment type="caution">
    <text evidence="3">The sequence shown here is derived from an EMBL/GenBank/DDBJ whole genome shotgun (WGS) entry which is preliminary data.</text>
</comment>
<name>A0ABU4Q4J6_9GAMM</name>
<dbReference type="InterPro" id="IPR045584">
    <property type="entry name" value="Pilin-like"/>
</dbReference>
<accession>A0ABU4Q4J6</accession>
<dbReference type="NCBIfam" id="TIGR02532">
    <property type="entry name" value="IV_pilin_GFxxxE"/>
    <property type="match status" value="1"/>
</dbReference>
<protein>
    <submittedName>
        <fullName evidence="3">Type 4 pilus major pilin</fullName>
    </submittedName>
</protein>
<dbReference type="Gene3D" id="3.30.1690.10">
    <property type="entry name" value="TcpA-like pilin"/>
    <property type="match status" value="1"/>
</dbReference>
<evidence type="ECO:0000313" key="4">
    <source>
        <dbReference type="Proteomes" id="UP001278050"/>
    </source>
</evidence>
<proteinExistence type="predicted"/>
<evidence type="ECO:0000259" key="2">
    <source>
        <dbReference type="Pfam" id="PF08805"/>
    </source>
</evidence>
<evidence type="ECO:0000256" key="1">
    <source>
        <dbReference type="SAM" id="Phobius"/>
    </source>
</evidence>
<feature type="domain" description="Type 4 secretion system PilS N-terminal" evidence="2">
    <location>
        <begin position="44"/>
        <end position="172"/>
    </location>
</feature>
<dbReference type="Proteomes" id="UP001278050">
    <property type="component" value="Unassembled WGS sequence"/>
</dbReference>
<sequence>MNLSKTGKRRGLTLIESLVVVGILLGIVAIALTLYGTVKDRLNVKNESENISFIYAQVSDLFSDETTDDLENELAVQSGIFPKKMKIAGDKVYNAWGGAVVVKGASSSNGFTLEYKKVPKDGVCVDLVRNQRKVGWDLAAVGSLDVVYSDMTTSEISKACNTGSGESTTVIFEYGIEDN</sequence>
<keyword evidence="1" id="KW-0472">Membrane</keyword>
<gene>
    <name evidence="3" type="ORF">SIM71_23790</name>
</gene>
<dbReference type="EMBL" id="JAWXXP010000001">
    <property type="protein sequence ID" value="MDX5995097.1"/>
    <property type="molecule type" value="Genomic_DNA"/>
</dbReference>
<evidence type="ECO:0000313" key="3">
    <source>
        <dbReference type="EMBL" id="MDX5995097.1"/>
    </source>
</evidence>
<dbReference type="SUPFAM" id="SSF54523">
    <property type="entry name" value="Pili subunits"/>
    <property type="match status" value="1"/>
</dbReference>
<dbReference type="Pfam" id="PF08805">
    <property type="entry name" value="PilS"/>
    <property type="match status" value="1"/>
</dbReference>